<dbReference type="SFLD" id="SFLDG01135">
    <property type="entry name" value="C1.5.6:_HAD__Beta-PGM__Phospha"/>
    <property type="match status" value="1"/>
</dbReference>
<reference evidence="2" key="1">
    <citation type="journal article" date="2019" name="Int. J. Syst. Evol. Microbiol.">
        <title>The Global Catalogue of Microorganisms (GCM) 10K type strain sequencing project: providing services to taxonomists for standard genome sequencing and annotation.</title>
        <authorList>
            <consortium name="The Broad Institute Genomics Platform"/>
            <consortium name="The Broad Institute Genome Sequencing Center for Infectious Disease"/>
            <person name="Wu L."/>
            <person name="Ma J."/>
        </authorList>
    </citation>
    <scope>NUCLEOTIDE SEQUENCE [LARGE SCALE GENOMIC DNA]</scope>
    <source>
        <strain evidence="2">CGMCC 4.7283</strain>
    </source>
</reference>
<name>A0ABV9KIN6_9RHOB</name>
<dbReference type="Proteomes" id="UP001595973">
    <property type="component" value="Unassembled WGS sequence"/>
</dbReference>
<dbReference type="PANTHER" id="PTHR43434:SF24">
    <property type="entry name" value="HYDROLASE-RELATED"/>
    <property type="match status" value="1"/>
</dbReference>
<comment type="caution">
    <text evidence="1">The sequence shown here is derived from an EMBL/GenBank/DDBJ whole genome shotgun (WGS) entry which is preliminary data.</text>
</comment>
<dbReference type="EMBL" id="JBHSGI010000024">
    <property type="protein sequence ID" value="MFC4669800.1"/>
    <property type="molecule type" value="Genomic_DNA"/>
</dbReference>
<dbReference type="PANTHER" id="PTHR43434">
    <property type="entry name" value="PHOSPHOGLYCOLATE PHOSPHATASE"/>
    <property type="match status" value="1"/>
</dbReference>
<keyword evidence="1" id="KW-0378">Hydrolase</keyword>
<accession>A0ABV9KIN6</accession>
<sequence>MTRLVIFDVDGTLVDSQAVILAAMRESFAQHGLAAPSREAILGIVGLSLDQALWRLAPEQPPEMRGRLVDGYKRAYQDNRAHHGAAAGSPLFPGAREVLETLANTPNTLLGVATGKSRRGLNVLLDDHGLTQLFATTQVADDHPSKPHPSMILTALAETGCSPDNATMIGDTTFDLEMARAAGVSAIGVNWGYHKPEALAPHAQFIARDFGDLGALLASPGRAA</sequence>
<dbReference type="SFLD" id="SFLDG01129">
    <property type="entry name" value="C1.5:_HAD__Beta-PGM__Phosphata"/>
    <property type="match status" value="1"/>
</dbReference>
<dbReference type="InterPro" id="IPR050155">
    <property type="entry name" value="HAD-like_hydrolase_sf"/>
</dbReference>
<dbReference type="InterPro" id="IPR023198">
    <property type="entry name" value="PGP-like_dom2"/>
</dbReference>
<keyword evidence="2" id="KW-1185">Reference proteome</keyword>
<dbReference type="SUPFAM" id="SSF56784">
    <property type="entry name" value="HAD-like"/>
    <property type="match status" value="1"/>
</dbReference>
<dbReference type="InterPro" id="IPR006439">
    <property type="entry name" value="HAD-SF_hydro_IA"/>
</dbReference>
<dbReference type="Gene3D" id="1.10.150.240">
    <property type="entry name" value="Putative phosphatase, domain 2"/>
    <property type="match status" value="1"/>
</dbReference>
<gene>
    <name evidence="1" type="ORF">ACFO5X_14645</name>
</gene>
<evidence type="ECO:0000313" key="1">
    <source>
        <dbReference type="EMBL" id="MFC4669800.1"/>
    </source>
</evidence>
<dbReference type="InterPro" id="IPR041492">
    <property type="entry name" value="HAD_2"/>
</dbReference>
<dbReference type="RefSeq" id="WP_380718214.1">
    <property type="nucleotide sequence ID" value="NZ_JBHSGI010000024.1"/>
</dbReference>
<dbReference type="InterPro" id="IPR023214">
    <property type="entry name" value="HAD_sf"/>
</dbReference>
<organism evidence="1 2">
    <name type="scientific">Seohaeicola nanhaiensis</name>
    <dbReference type="NCBI Taxonomy" id="1387282"/>
    <lineage>
        <taxon>Bacteria</taxon>
        <taxon>Pseudomonadati</taxon>
        <taxon>Pseudomonadota</taxon>
        <taxon>Alphaproteobacteria</taxon>
        <taxon>Rhodobacterales</taxon>
        <taxon>Roseobacteraceae</taxon>
        <taxon>Seohaeicola</taxon>
    </lineage>
</organism>
<dbReference type="Pfam" id="PF13419">
    <property type="entry name" value="HAD_2"/>
    <property type="match status" value="1"/>
</dbReference>
<dbReference type="Gene3D" id="3.40.50.1000">
    <property type="entry name" value="HAD superfamily/HAD-like"/>
    <property type="match status" value="1"/>
</dbReference>
<protein>
    <submittedName>
        <fullName evidence="1">HAD-IA family hydrolase</fullName>
    </submittedName>
</protein>
<dbReference type="InterPro" id="IPR036412">
    <property type="entry name" value="HAD-like_sf"/>
</dbReference>
<dbReference type="NCBIfam" id="TIGR01549">
    <property type="entry name" value="HAD-SF-IA-v1"/>
    <property type="match status" value="1"/>
</dbReference>
<evidence type="ECO:0000313" key="2">
    <source>
        <dbReference type="Proteomes" id="UP001595973"/>
    </source>
</evidence>
<dbReference type="GO" id="GO:0016787">
    <property type="term" value="F:hydrolase activity"/>
    <property type="evidence" value="ECO:0007669"/>
    <property type="project" value="UniProtKB-KW"/>
</dbReference>
<dbReference type="SFLD" id="SFLDS00003">
    <property type="entry name" value="Haloacid_Dehalogenase"/>
    <property type="match status" value="1"/>
</dbReference>
<proteinExistence type="predicted"/>